<sequence>MRIRALDSVGMVRHSDEQSGKRSVRVPGCGVHRQTCRPRHVGYVRMVGRCAADSVDSVVNVALSNYALELSDQTSLHNRVVELEFQVQQMMKLLGQASESPPVALFQLIDTLHYKVKVDGIQAEVNLLKRVVSWDEDRAPISKDSIRTTEKKDSFMLAMQEFKDVFPPELAKKLPPRRVGVIDDATELELGARPLAQAPYCMAPAELAELRKQLDGLLEALNKVTIKNKYPIPNAINFFDKLTKAKYYKKIDLRLGYWQVRVARAFESCIPEIEEYKLYARKEKWEICCEQITFLGHVISQGKIQMDRKKFDKPFEVQVDASNRALGGVLVQDKQPVAFESYKLKDEELRQGGKEEKAGLLQSLPILEVPWQSISIDIILGFPKVNGMASVLVVVDRFSKAEVFYYQSSSDRWPDREGLSPFELAYGQQPKTPHEISVQKSGGKCPAANWFARSKQELLDKVKDNLAKAPRRMEKYADMGRCDVEFSVGDQVLLKLAPQIWKKFNSKPVHRGLIPKYDGPFEACSSGHWTMSAWCDTLMNNQTDGRSGCEAVVCTGRHAAHVMLAMCERTLKKGRLFSAALEIKLLRAVIVLTLDDFFSNSVLHLRTDSSDFLRDSGYDLNIQQFFDWLNLGGCPLGSLSFLYPFSIFSPLTWGFFPTRLLDYCLESIQSGSSQDNIVGGGCVYHQNFGRHVFRLDLLPKNDEETELRLAQLPAASELVQKERSKLLKISYRYHGQLVKPLLGGPGEGGDILFFIFGGPCNLVLDVLEAILKALQSCKPLWRNLLRSQLRGSMSCNYGKRRYRGVFFSFFFRDIHIERVAHEQGVGTLVPEEPGGILHKLRLRRPGDNLQSLGVAGGLYSLLLIRGNEGRLCSFSGLVGKSSDLRNHGSHVHAKAVSWIWRGGCVMEHDRYKLYLMLSEYVARTVDSKKESVPFSIVTARSSMRAEMV</sequence>
<feature type="domain" description="Reverse transcriptase RNase H-like" evidence="8">
    <location>
        <begin position="311"/>
        <end position="350"/>
    </location>
</feature>
<dbReference type="Proteomes" id="UP001289374">
    <property type="component" value="Unassembled WGS sequence"/>
</dbReference>
<evidence type="ECO:0000313" key="10">
    <source>
        <dbReference type="Proteomes" id="UP001289374"/>
    </source>
</evidence>
<keyword evidence="5" id="KW-0378">Hydrolase</keyword>
<dbReference type="GO" id="GO:0003964">
    <property type="term" value="F:RNA-directed DNA polymerase activity"/>
    <property type="evidence" value="ECO:0007669"/>
    <property type="project" value="UniProtKB-KW"/>
</dbReference>
<dbReference type="PANTHER" id="PTHR37984">
    <property type="entry name" value="PROTEIN CBG26694"/>
    <property type="match status" value="1"/>
</dbReference>
<evidence type="ECO:0000256" key="3">
    <source>
        <dbReference type="ARBA" id="ARBA00022722"/>
    </source>
</evidence>
<evidence type="ECO:0000256" key="2">
    <source>
        <dbReference type="ARBA" id="ARBA00022695"/>
    </source>
</evidence>
<evidence type="ECO:0000256" key="6">
    <source>
        <dbReference type="ARBA" id="ARBA00022918"/>
    </source>
</evidence>
<dbReference type="SUPFAM" id="SSF56672">
    <property type="entry name" value="DNA/RNA polymerases"/>
    <property type="match status" value="1"/>
</dbReference>
<dbReference type="InterPro" id="IPR043128">
    <property type="entry name" value="Rev_trsase/Diguanyl_cyclase"/>
</dbReference>
<organism evidence="9 10">
    <name type="scientific">Sesamum angolense</name>
    <dbReference type="NCBI Taxonomy" id="2727404"/>
    <lineage>
        <taxon>Eukaryota</taxon>
        <taxon>Viridiplantae</taxon>
        <taxon>Streptophyta</taxon>
        <taxon>Embryophyta</taxon>
        <taxon>Tracheophyta</taxon>
        <taxon>Spermatophyta</taxon>
        <taxon>Magnoliopsida</taxon>
        <taxon>eudicotyledons</taxon>
        <taxon>Gunneridae</taxon>
        <taxon>Pentapetalae</taxon>
        <taxon>asterids</taxon>
        <taxon>lamiids</taxon>
        <taxon>Lamiales</taxon>
        <taxon>Pedaliaceae</taxon>
        <taxon>Sesamum</taxon>
    </lineage>
</organism>
<name>A0AAE1WLU6_9LAMI</name>
<evidence type="ECO:0000259" key="8">
    <source>
        <dbReference type="Pfam" id="PF17917"/>
    </source>
</evidence>
<dbReference type="EMBL" id="JACGWL010000009">
    <property type="protein sequence ID" value="KAK4395711.1"/>
    <property type="molecule type" value="Genomic_DNA"/>
</dbReference>
<keyword evidence="1" id="KW-0808">Transferase</keyword>
<evidence type="ECO:0000256" key="4">
    <source>
        <dbReference type="ARBA" id="ARBA00022759"/>
    </source>
</evidence>
<dbReference type="AlphaFoldDB" id="A0AAE1WLU6"/>
<accession>A0AAE1WLU6</accession>
<evidence type="ECO:0000313" key="9">
    <source>
        <dbReference type="EMBL" id="KAK4395711.1"/>
    </source>
</evidence>
<protein>
    <submittedName>
        <fullName evidence="9">RNA-directed DNA polymerase</fullName>
    </submittedName>
</protein>
<evidence type="ECO:0000256" key="7">
    <source>
        <dbReference type="SAM" id="MobiDB-lite"/>
    </source>
</evidence>
<evidence type="ECO:0000256" key="1">
    <source>
        <dbReference type="ARBA" id="ARBA00022679"/>
    </source>
</evidence>
<feature type="region of interest" description="Disordered" evidence="7">
    <location>
        <begin position="1"/>
        <end position="26"/>
    </location>
</feature>
<keyword evidence="4" id="KW-0255">Endonuclease</keyword>
<keyword evidence="6 9" id="KW-0695">RNA-directed DNA polymerase</keyword>
<dbReference type="GO" id="GO:0016787">
    <property type="term" value="F:hydrolase activity"/>
    <property type="evidence" value="ECO:0007669"/>
    <property type="project" value="UniProtKB-KW"/>
</dbReference>
<keyword evidence="3" id="KW-0540">Nuclease</keyword>
<reference evidence="9" key="1">
    <citation type="submission" date="2020-06" db="EMBL/GenBank/DDBJ databases">
        <authorList>
            <person name="Li T."/>
            <person name="Hu X."/>
            <person name="Zhang T."/>
            <person name="Song X."/>
            <person name="Zhang H."/>
            <person name="Dai N."/>
            <person name="Sheng W."/>
            <person name="Hou X."/>
            <person name="Wei L."/>
        </authorList>
    </citation>
    <scope>NUCLEOTIDE SEQUENCE</scope>
    <source>
        <strain evidence="9">K16</strain>
        <tissue evidence="9">Leaf</tissue>
    </source>
</reference>
<dbReference type="InterPro" id="IPR043502">
    <property type="entry name" value="DNA/RNA_pol_sf"/>
</dbReference>
<dbReference type="Gene3D" id="3.30.70.270">
    <property type="match status" value="1"/>
</dbReference>
<dbReference type="PANTHER" id="PTHR37984:SF5">
    <property type="entry name" value="PROTEIN NYNRIN-LIKE"/>
    <property type="match status" value="1"/>
</dbReference>
<gene>
    <name evidence="9" type="ORF">Sango_1725400</name>
</gene>
<dbReference type="Pfam" id="PF17917">
    <property type="entry name" value="RT_RNaseH"/>
    <property type="match status" value="1"/>
</dbReference>
<keyword evidence="2" id="KW-0548">Nucleotidyltransferase</keyword>
<dbReference type="InterPro" id="IPR050951">
    <property type="entry name" value="Retrovirus_Pol_polyprotein"/>
</dbReference>
<comment type="caution">
    <text evidence="9">The sequence shown here is derived from an EMBL/GenBank/DDBJ whole genome shotgun (WGS) entry which is preliminary data.</text>
</comment>
<dbReference type="GO" id="GO:0004519">
    <property type="term" value="F:endonuclease activity"/>
    <property type="evidence" value="ECO:0007669"/>
    <property type="project" value="UniProtKB-KW"/>
</dbReference>
<dbReference type="InterPro" id="IPR041373">
    <property type="entry name" value="RT_RNaseH"/>
</dbReference>
<evidence type="ECO:0000256" key="5">
    <source>
        <dbReference type="ARBA" id="ARBA00022801"/>
    </source>
</evidence>
<reference evidence="9" key="2">
    <citation type="journal article" date="2024" name="Plant">
        <title>Genomic evolution and insights into agronomic trait innovations of Sesamum species.</title>
        <authorList>
            <person name="Miao H."/>
            <person name="Wang L."/>
            <person name="Qu L."/>
            <person name="Liu H."/>
            <person name="Sun Y."/>
            <person name="Le M."/>
            <person name="Wang Q."/>
            <person name="Wei S."/>
            <person name="Zheng Y."/>
            <person name="Lin W."/>
            <person name="Duan Y."/>
            <person name="Cao H."/>
            <person name="Xiong S."/>
            <person name="Wang X."/>
            <person name="Wei L."/>
            <person name="Li C."/>
            <person name="Ma Q."/>
            <person name="Ju M."/>
            <person name="Zhao R."/>
            <person name="Li G."/>
            <person name="Mu C."/>
            <person name="Tian Q."/>
            <person name="Mei H."/>
            <person name="Zhang T."/>
            <person name="Gao T."/>
            <person name="Zhang H."/>
        </authorList>
    </citation>
    <scope>NUCLEOTIDE SEQUENCE</scope>
    <source>
        <strain evidence="9">K16</strain>
    </source>
</reference>
<proteinExistence type="predicted"/>
<keyword evidence="10" id="KW-1185">Reference proteome</keyword>